<dbReference type="EMBL" id="VIWY01000002">
    <property type="protein sequence ID" value="TWG24924.1"/>
    <property type="molecule type" value="Genomic_DNA"/>
</dbReference>
<proteinExistence type="predicted"/>
<dbReference type="SUPFAM" id="SSF53474">
    <property type="entry name" value="alpha/beta-Hydrolases"/>
    <property type="match status" value="1"/>
</dbReference>
<name>A0A561WM26_ACTTI</name>
<dbReference type="PANTHER" id="PTHR43798">
    <property type="entry name" value="MONOACYLGLYCEROL LIPASE"/>
    <property type="match status" value="1"/>
</dbReference>
<dbReference type="Gene3D" id="3.40.50.1820">
    <property type="entry name" value="alpha/beta hydrolase"/>
    <property type="match status" value="1"/>
</dbReference>
<feature type="domain" description="AB hydrolase-1" evidence="2">
    <location>
        <begin position="23"/>
        <end position="304"/>
    </location>
</feature>
<protein>
    <submittedName>
        <fullName evidence="3">Pimeloyl-ACP methyl ester carboxylesterase</fullName>
    </submittedName>
</protein>
<dbReference type="RefSeq" id="WP_122977961.1">
    <property type="nucleotide sequence ID" value="NZ_BOMX01000131.1"/>
</dbReference>
<evidence type="ECO:0000256" key="1">
    <source>
        <dbReference type="SAM" id="MobiDB-lite"/>
    </source>
</evidence>
<dbReference type="InterPro" id="IPR050266">
    <property type="entry name" value="AB_hydrolase_sf"/>
</dbReference>
<dbReference type="GO" id="GO:0003824">
    <property type="term" value="F:catalytic activity"/>
    <property type="evidence" value="ECO:0007669"/>
    <property type="project" value="UniProtKB-ARBA"/>
</dbReference>
<sequence>MPIYTGFDGTPLHYDDTAPGDHPPVIVLAGGAARHPDYLGDLAGLPDRHRLLVPHLRGVGRSPAAPLAPQTGPDAEPAAPQTPQIAPDPEPVDAASRPDEAGAEAAVPDPGQAGAYWRQAADLERLRVHLGQERIVLVGHSAGTRLALAYAAQYPDRVAGLALVTPPATYLVDTPPDAEDLIARRRGEPAFDAAEAASKAGPDLGDDAAFNAWHRACAPLGYAAWGPAEQTHALVGEWALPAVKAYFSVDPPADFATRLARVTAPVLVIAGAEDCLTGLAPVVALATLFPSGRAEVLARCGHYPWVEQPAAFRRVLDEYLSLCGDTAAVETAPSRREPHHRC</sequence>
<dbReference type="InterPro" id="IPR000073">
    <property type="entry name" value="AB_hydrolase_1"/>
</dbReference>
<dbReference type="AlphaFoldDB" id="A0A561WM26"/>
<evidence type="ECO:0000313" key="4">
    <source>
        <dbReference type="Proteomes" id="UP000320239"/>
    </source>
</evidence>
<reference evidence="3 4" key="1">
    <citation type="submission" date="2019-06" db="EMBL/GenBank/DDBJ databases">
        <title>Sequencing the genomes of 1000 actinobacteria strains.</title>
        <authorList>
            <person name="Klenk H.-P."/>
        </authorList>
    </citation>
    <scope>NUCLEOTIDE SEQUENCE [LARGE SCALE GENOMIC DNA]</scope>
    <source>
        <strain evidence="3 4">DSM 43866</strain>
    </source>
</reference>
<evidence type="ECO:0000259" key="2">
    <source>
        <dbReference type="Pfam" id="PF00561"/>
    </source>
</evidence>
<dbReference type="Proteomes" id="UP000320239">
    <property type="component" value="Unassembled WGS sequence"/>
</dbReference>
<accession>A0A561WM26</accession>
<dbReference type="PANTHER" id="PTHR43798:SF33">
    <property type="entry name" value="HYDROLASE, PUTATIVE (AFU_ORTHOLOGUE AFUA_2G14860)-RELATED"/>
    <property type="match status" value="1"/>
</dbReference>
<dbReference type="InterPro" id="IPR029058">
    <property type="entry name" value="AB_hydrolase_fold"/>
</dbReference>
<organism evidence="3 4">
    <name type="scientific">Actinoplanes teichomyceticus</name>
    <dbReference type="NCBI Taxonomy" id="1867"/>
    <lineage>
        <taxon>Bacteria</taxon>
        <taxon>Bacillati</taxon>
        <taxon>Actinomycetota</taxon>
        <taxon>Actinomycetes</taxon>
        <taxon>Micromonosporales</taxon>
        <taxon>Micromonosporaceae</taxon>
        <taxon>Actinoplanes</taxon>
    </lineage>
</organism>
<keyword evidence="4" id="KW-1185">Reference proteome</keyword>
<evidence type="ECO:0000313" key="3">
    <source>
        <dbReference type="EMBL" id="TWG24924.1"/>
    </source>
</evidence>
<comment type="caution">
    <text evidence="3">The sequence shown here is derived from an EMBL/GenBank/DDBJ whole genome shotgun (WGS) entry which is preliminary data.</text>
</comment>
<feature type="region of interest" description="Disordered" evidence="1">
    <location>
        <begin position="60"/>
        <end position="112"/>
    </location>
</feature>
<dbReference type="OrthoDB" id="9796770at2"/>
<dbReference type="Pfam" id="PF00561">
    <property type="entry name" value="Abhydrolase_1"/>
    <property type="match status" value="1"/>
</dbReference>
<dbReference type="GO" id="GO:0016020">
    <property type="term" value="C:membrane"/>
    <property type="evidence" value="ECO:0007669"/>
    <property type="project" value="TreeGrafter"/>
</dbReference>
<gene>
    <name evidence="3" type="ORF">FHX34_1021487</name>
</gene>